<evidence type="ECO:0000313" key="1">
    <source>
        <dbReference type="EMBL" id="PFX34324.1"/>
    </source>
</evidence>
<proteinExistence type="predicted"/>
<name>A0A2B4SUH5_STYPI</name>
<dbReference type="SUPFAM" id="SSF50242">
    <property type="entry name" value="TIMP-like"/>
    <property type="match status" value="1"/>
</dbReference>
<gene>
    <name evidence="1" type="ORF">AWC38_SpisGene858</name>
</gene>
<dbReference type="Gene3D" id="2.40.50.120">
    <property type="match status" value="1"/>
</dbReference>
<dbReference type="AlphaFoldDB" id="A0A2B4SUH5"/>
<keyword evidence="2" id="KW-1185">Reference proteome</keyword>
<dbReference type="EMBL" id="LSMT01000005">
    <property type="protein sequence ID" value="PFX34324.1"/>
    <property type="molecule type" value="Genomic_DNA"/>
</dbReference>
<reference evidence="2" key="1">
    <citation type="journal article" date="2017" name="bioRxiv">
        <title>Comparative analysis of the genomes of Stylophora pistillata and Acropora digitifera provides evidence for extensive differences between species of corals.</title>
        <authorList>
            <person name="Voolstra C.R."/>
            <person name="Li Y."/>
            <person name="Liew Y.J."/>
            <person name="Baumgarten S."/>
            <person name="Zoccola D."/>
            <person name="Flot J.-F."/>
            <person name="Tambutte S."/>
            <person name="Allemand D."/>
            <person name="Aranda M."/>
        </authorList>
    </citation>
    <scope>NUCLEOTIDE SEQUENCE [LARGE SCALE GENOMIC DNA]</scope>
</reference>
<evidence type="ECO:0000313" key="2">
    <source>
        <dbReference type="Proteomes" id="UP000225706"/>
    </source>
</evidence>
<protein>
    <submittedName>
        <fullName evidence="1">Uncharacterized protein</fullName>
    </submittedName>
</protein>
<dbReference type="Proteomes" id="UP000225706">
    <property type="component" value="Unassembled WGS sequence"/>
</dbReference>
<accession>A0A2B4SUH5</accession>
<sequence>MKSKVTSNPANAVQSDDDAFSLFGSPQVYNLKIVEVFKGKEQLRQLAGFTPSLRGESPVYKVELHIPPRFISCSFQLREGQEYLLSGRVDDNKLSSEFCDIRLRQDPIDNSAPALKGYPV</sequence>
<comment type="caution">
    <text evidence="1">The sequence shown here is derived from an EMBL/GenBank/DDBJ whole genome shotgun (WGS) entry which is preliminary data.</text>
</comment>
<dbReference type="InterPro" id="IPR008993">
    <property type="entry name" value="TIMP-like_OB-fold"/>
</dbReference>
<organism evidence="1 2">
    <name type="scientific">Stylophora pistillata</name>
    <name type="common">Smooth cauliflower coral</name>
    <dbReference type="NCBI Taxonomy" id="50429"/>
    <lineage>
        <taxon>Eukaryota</taxon>
        <taxon>Metazoa</taxon>
        <taxon>Cnidaria</taxon>
        <taxon>Anthozoa</taxon>
        <taxon>Hexacorallia</taxon>
        <taxon>Scleractinia</taxon>
        <taxon>Astrocoeniina</taxon>
        <taxon>Pocilloporidae</taxon>
        <taxon>Stylophora</taxon>
    </lineage>
</organism>